<keyword evidence="2" id="KW-0040">ANK repeat</keyword>
<feature type="domain" description="Nephrocystin 3-like N-terminal" evidence="3">
    <location>
        <begin position="200"/>
        <end position="352"/>
    </location>
</feature>
<keyword evidence="1" id="KW-0677">Repeat</keyword>
<dbReference type="PANTHER" id="PTHR10039">
    <property type="entry name" value="AMELOGENIN"/>
    <property type="match status" value="1"/>
</dbReference>
<dbReference type="PROSITE" id="PS50088">
    <property type="entry name" value="ANK_REPEAT"/>
    <property type="match status" value="3"/>
</dbReference>
<dbReference type="Pfam" id="PF24883">
    <property type="entry name" value="NPHP3_N"/>
    <property type="match status" value="1"/>
</dbReference>
<gene>
    <name evidence="4" type="ORF">EJ06DRAFT_523687</name>
</gene>
<evidence type="ECO:0000313" key="5">
    <source>
        <dbReference type="Proteomes" id="UP000799640"/>
    </source>
</evidence>
<dbReference type="PROSITE" id="PS50297">
    <property type="entry name" value="ANK_REP_REGION"/>
    <property type="match status" value="3"/>
</dbReference>
<evidence type="ECO:0000256" key="2">
    <source>
        <dbReference type="PROSITE-ProRule" id="PRU00023"/>
    </source>
</evidence>
<dbReference type="Gene3D" id="1.25.40.20">
    <property type="entry name" value="Ankyrin repeat-containing domain"/>
    <property type="match status" value="1"/>
</dbReference>
<dbReference type="AlphaFoldDB" id="A0A6G1HPD5"/>
<dbReference type="InterPro" id="IPR056884">
    <property type="entry name" value="NPHP3-like_N"/>
</dbReference>
<sequence length="1059" mass="119547">MTLSLNIGRPVLAGVEKPNPLTEEFRNGRKFGLTTLIDTPTADADIVFLHGLMGNAYQTWVHVDDERKVYWPMEFLPVDFPYARILAYQYDAHMGPKRKVSQDSVPGFATDLVNQLEKLRSDTNTVVDKQSAKIDGVPHYPIRADHRKMTKFSNREDAGYNMIVKEVRASLEVNPESRLELTDNEQAGFSAKRAIETGRTPGSGKSTLLKYLLTHFRCKQSRSNDIILSHFFSGSNVAIQRSLFGLIRSLLFQVLAYAPEELHKAFNDFQRRCKTSGSCGESWFWEEGELRDILQRAILSASQNYGVYIFIDALDECGDTPDIPVRVFRFLEELIKSALGDYTKLHICFSCRHYPLGDLVPGSCVCLDDFNGGDIERHIRHEFEGIFAEPKLTLVVNAFATRASGVFQWVDLVLPRIWRLKVEKIEKIQEMLDRIPQDLLALYLTLLQNVDDDDKEEMRQTLKWILFAKRILTVREMSFALGTQISGLDSCDQSAPIWKKRYDEEDGRELLRRLSGGLVEVVERVGHNTEKIMAVQFIHYSVFDFLRSPQGITILDPLGTARDIVLRTHLQLTSICVSCFRSDALVEWASGPETRQRKLPNSIPLLEYAVEYGFHHAGEADIYEPIFGRFVKMLDLPKTWVVHCYSWANRKMVAKMNPNVDGGDAIDGILHIAAKFNLRSVCLGLFNMAIEVDSKNWQGLSPMHMAVSAGHEEIVRLFLARPDVALESRNRAAQTPVISAAFSGRINILNLLLENGGNIDAKDEWQQTALIWATILEFDKMASFLIKAGADIHVIDKDGRNSLSYAVASDREQLVALFLNHGVDADIPDIHCETPLFHAVQHRSYKSVIRLLEHGVFADPRNDLGWTPLMLTAVAGASPAAIDIARLLVQQIRVDVNAMNRFGSTALNTAITKGCISMIQLLLGAPGIDVNFRDQTQRVDVNARDDMLLLPETPLMYAIRSGRPKMVEILLRHDGVKKNVIPPNSSLIDLAMQRSRIFMEPLKEPEKEVIQVLTACARVRKCTEKAENGEILRDSQGSSQIYEELVEAGWAFRIRKEHC</sequence>
<feature type="repeat" description="ANK" evidence="2">
    <location>
        <begin position="798"/>
        <end position="830"/>
    </location>
</feature>
<name>A0A6G1HPD5_9PEZI</name>
<dbReference type="Pfam" id="PF12796">
    <property type="entry name" value="Ank_2"/>
    <property type="match status" value="2"/>
</dbReference>
<feature type="repeat" description="ANK" evidence="2">
    <location>
        <begin position="698"/>
        <end position="719"/>
    </location>
</feature>
<accession>A0A6G1HPD5</accession>
<dbReference type="OrthoDB" id="1577640at2759"/>
<evidence type="ECO:0000313" key="4">
    <source>
        <dbReference type="EMBL" id="KAF2397771.1"/>
    </source>
</evidence>
<proteinExistence type="predicted"/>
<dbReference type="SMART" id="SM00248">
    <property type="entry name" value="ANK"/>
    <property type="match status" value="8"/>
</dbReference>
<dbReference type="InterPro" id="IPR036770">
    <property type="entry name" value="Ankyrin_rpt-contain_sf"/>
</dbReference>
<organism evidence="4 5">
    <name type="scientific">Trichodelitschia bisporula</name>
    <dbReference type="NCBI Taxonomy" id="703511"/>
    <lineage>
        <taxon>Eukaryota</taxon>
        <taxon>Fungi</taxon>
        <taxon>Dikarya</taxon>
        <taxon>Ascomycota</taxon>
        <taxon>Pezizomycotina</taxon>
        <taxon>Dothideomycetes</taxon>
        <taxon>Dothideomycetes incertae sedis</taxon>
        <taxon>Phaeotrichales</taxon>
        <taxon>Phaeotrichaceae</taxon>
        <taxon>Trichodelitschia</taxon>
    </lineage>
</organism>
<keyword evidence="5" id="KW-1185">Reference proteome</keyword>
<evidence type="ECO:0000256" key="1">
    <source>
        <dbReference type="ARBA" id="ARBA00022737"/>
    </source>
</evidence>
<protein>
    <recommendedName>
        <fullName evidence="3">Nephrocystin 3-like N-terminal domain-containing protein</fullName>
    </recommendedName>
</protein>
<dbReference type="InterPro" id="IPR027417">
    <property type="entry name" value="P-loop_NTPase"/>
</dbReference>
<feature type="repeat" description="ANK" evidence="2">
    <location>
        <begin position="732"/>
        <end position="764"/>
    </location>
</feature>
<reference evidence="4" key="1">
    <citation type="journal article" date="2020" name="Stud. Mycol.">
        <title>101 Dothideomycetes genomes: a test case for predicting lifestyles and emergence of pathogens.</title>
        <authorList>
            <person name="Haridas S."/>
            <person name="Albert R."/>
            <person name="Binder M."/>
            <person name="Bloem J."/>
            <person name="Labutti K."/>
            <person name="Salamov A."/>
            <person name="Andreopoulos B."/>
            <person name="Baker S."/>
            <person name="Barry K."/>
            <person name="Bills G."/>
            <person name="Bluhm B."/>
            <person name="Cannon C."/>
            <person name="Castanera R."/>
            <person name="Culley D."/>
            <person name="Daum C."/>
            <person name="Ezra D."/>
            <person name="Gonzalez J."/>
            <person name="Henrissat B."/>
            <person name="Kuo A."/>
            <person name="Liang C."/>
            <person name="Lipzen A."/>
            <person name="Lutzoni F."/>
            <person name="Magnuson J."/>
            <person name="Mondo S."/>
            <person name="Nolan M."/>
            <person name="Ohm R."/>
            <person name="Pangilinan J."/>
            <person name="Park H.-J."/>
            <person name="Ramirez L."/>
            <person name="Alfaro M."/>
            <person name="Sun H."/>
            <person name="Tritt A."/>
            <person name="Yoshinaga Y."/>
            <person name="Zwiers L.-H."/>
            <person name="Turgeon B."/>
            <person name="Goodwin S."/>
            <person name="Spatafora J."/>
            <person name="Crous P."/>
            <person name="Grigoriev I."/>
        </authorList>
    </citation>
    <scope>NUCLEOTIDE SEQUENCE</scope>
    <source>
        <strain evidence="4">CBS 262.69</strain>
    </source>
</reference>
<dbReference type="SUPFAM" id="SSF48403">
    <property type="entry name" value="Ankyrin repeat"/>
    <property type="match status" value="1"/>
</dbReference>
<dbReference type="Proteomes" id="UP000799640">
    <property type="component" value="Unassembled WGS sequence"/>
</dbReference>
<dbReference type="InterPro" id="IPR002110">
    <property type="entry name" value="Ankyrin_rpt"/>
</dbReference>
<dbReference type="SUPFAM" id="SSF52540">
    <property type="entry name" value="P-loop containing nucleoside triphosphate hydrolases"/>
    <property type="match status" value="1"/>
</dbReference>
<dbReference type="PANTHER" id="PTHR10039:SF5">
    <property type="entry name" value="NACHT DOMAIN-CONTAINING PROTEIN"/>
    <property type="match status" value="1"/>
</dbReference>
<dbReference type="Gene3D" id="3.40.50.300">
    <property type="entry name" value="P-loop containing nucleotide triphosphate hydrolases"/>
    <property type="match status" value="1"/>
</dbReference>
<dbReference type="Pfam" id="PF13606">
    <property type="entry name" value="Ank_3"/>
    <property type="match status" value="1"/>
</dbReference>
<evidence type="ECO:0000259" key="3">
    <source>
        <dbReference type="Pfam" id="PF24883"/>
    </source>
</evidence>
<dbReference type="PRINTS" id="PR01415">
    <property type="entry name" value="ANKYRIN"/>
</dbReference>
<dbReference type="EMBL" id="ML996702">
    <property type="protein sequence ID" value="KAF2397771.1"/>
    <property type="molecule type" value="Genomic_DNA"/>
</dbReference>